<gene>
    <name evidence="2" type="ORF">PNV70_07660</name>
</gene>
<dbReference type="PANTHER" id="PTHR47505">
    <property type="entry name" value="DNA UTILIZATION PROTEIN YHGH"/>
    <property type="match status" value="1"/>
</dbReference>
<protein>
    <submittedName>
        <fullName evidence="2">Double zinc ribbon domain-containing protein</fullName>
    </submittedName>
</protein>
<dbReference type="PANTHER" id="PTHR47505:SF1">
    <property type="entry name" value="DNA UTILIZATION PROTEIN YHGH"/>
    <property type="match status" value="1"/>
</dbReference>
<proteinExistence type="predicted"/>
<accession>A0AAW6DY88</accession>
<dbReference type="InterPro" id="IPR051910">
    <property type="entry name" value="ComF/GntX_DNA_util-trans"/>
</dbReference>
<dbReference type="InterPro" id="IPR044005">
    <property type="entry name" value="DZR_2"/>
</dbReference>
<dbReference type="InterPro" id="IPR029057">
    <property type="entry name" value="PRTase-like"/>
</dbReference>
<dbReference type="SUPFAM" id="SSF53271">
    <property type="entry name" value="PRTase-like"/>
    <property type="match status" value="1"/>
</dbReference>
<reference evidence="2" key="1">
    <citation type="submission" date="2023-01" db="EMBL/GenBank/DDBJ databases">
        <title>Human gut microbiome strain richness.</title>
        <authorList>
            <person name="Chen-Liaw A."/>
        </authorList>
    </citation>
    <scope>NUCLEOTIDE SEQUENCE</scope>
    <source>
        <strain evidence="2">D59st1_B8_D59t2_181005</strain>
    </source>
</reference>
<name>A0AAW6DY88_9FIRM</name>
<dbReference type="RefSeq" id="WP_272146687.1">
    <property type="nucleotide sequence ID" value="NZ_JAQMLT010000003.1"/>
</dbReference>
<evidence type="ECO:0000313" key="2">
    <source>
        <dbReference type="EMBL" id="MDB8741943.1"/>
    </source>
</evidence>
<dbReference type="EMBL" id="JAQMLS010000004">
    <property type="protein sequence ID" value="MDB8741943.1"/>
    <property type="molecule type" value="Genomic_DNA"/>
</dbReference>
<dbReference type="Pfam" id="PF18912">
    <property type="entry name" value="DZR_2"/>
    <property type="match status" value="1"/>
</dbReference>
<dbReference type="AlphaFoldDB" id="A0AAW6DY88"/>
<sequence length="183" mass="21411">MIYKFLLDFVYPNRCPICGSFIKWDELLCKVCESKLPFHEKTLCERCGKDKCLDHDSLHFDSIYTLMRYEDICVKAIHQLKDDRQLNFAEYSAKLLGNVLRENGIAQQADIITSVPMHKSKRRKRGYDQAQKLAHFTAMELGIKENYRLLGRTRDTAEQHTLTAAQRKTHAEEIYFSLLTMQT</sequence>
<comment type="caution">
    <text evidence="2">The sequence shown here is derived from an EMBL/GenBank/DDBJ whole genome shotgun (WGS) entry which is preliminary data.</text>
</comment>
<organism evidence="2 3">
    <name type="scientific">Ruminococcus bicirculans</name>
    <name type="common">ex Wegman et al. 2014</name>
    <dbReference type="NCBI Taxonomy" id="1160721"/>
    <lineage>
        <taxon>Bacteria</taxon>
        <taxon>Bacillati</taxon>
        <taxon>Bacillota</taxon>
        <taxon>Clostridia</taxon>
        <taxon>Eubacteriales</taxon>
        <taxon>Oscillospiraceae</taxon>
        <taxon>Ruminococcus</taxon>
    </lineage>
</organism>
<feature type="domain" description="Double zinc ribbon" evidence="1">
    <location>
        <begin position="6"/>
        <end position="55"/>
    </location>
</feature>
<evidence type="ECO:0000259" key="1">
    <source>
        <dbReference type="Pfam" id="PF18912"/>
    </source>
</evidence>
<evidence type="ECO:0000313" key="3">
    <source>
        <dbReference type="Proteomes" id="UP001211421"/>
    </source>
</evidence>
<dbReference type="Proteomes" id="UP001211421">
    <property type="component" value="Unassembled WGS sequence"/>
</dbReference>